<reference evidence="3" key="1">
    <citation type="submission" date="2011-08" db="EMBL/GenBank/DDBJ databases">
        <authorList>
            <person name="Rombauts S."/>
        </authorList>
    </citation>
    <scope>NUCLEOTIDE SEQUENCE</scope>
    <source>
        <strain evidence="3">London</strain>
    </source>
</reference>
<evidence type="ECO:0000256" key="1">
    <source>
        <dbReference type="SAM" id="MobiDB-lite"/>
    </source>
</evidence>
<dbReference type="Pfam" id="PF15279">
    <property type="entry name" value="SOBP"/>
    <property type="match status" value="1"/>
</dbReference>
<proteinExistence type="predicted"/>
<feature type="compositionally biased region" description="Polar residues" evidence="1">
    <location>
        <begin position="324"/>
        <end position="347"/>
    </location>
</feature>
<dbReference type="OrthoDB" id="6250723at2759"/>
<dbReference type="EMBL" id="CAEY01000246">
    <property type="status" value="NOT_ANNOTATED_CDS"/>
    <property type="molecule type" value="Genomic_DNA"/>
</dbReference>
<feature type="compositionally biased region" description="Basic and acidic residues" evidence="1">
    <location>
        <begin position="282"/>
        <end position="291"/>
    </location>
</feature>
<evidence type="ECO:0000313" key="3">
    <source>
        <dbReference type="Proteomes" id="UP000015104"/>
    </source>
</evidence>
<dbReference type="STRING" id="32264.T1KML7"/>
<protein>
    <submittedName>
        <fullName evidence="2">Uncharacterized protein</fullName>
    </submittedName>
</protein>
<dbReference type="GO" id="GO:0005634">
    <property type="term" value="C:nucleus"/>
    <property type="evidence" value="ECO:0007669"/>
    <property type="project" value="TreeGrafter"/>
</dbReference>
<dbReference type="PANTHER" id="PTHR23186:SF4">
    <property type="entry name" value="GH22790P"/>
    <property type="match status" value="1"/>
</dbReference>
<feature type="region of interest" description="Disordered" evidence="1">
    <location>
        <begin position="231"/>
        <end position="347"/>
    </location>
</feature>
<accession>T1KML7</accession>
<dbReference type="KEGG" id="tut:107365580"/>
<dbReference type="AlphaFoldDB" id="T1KML7"/>
<feature type="compositionally biased region" description="Polar residues" evidence="1">
    <location>
        <begin position="295"/>
        <end position="312"/>
    </location>
</feature>
<dbReference type="InterPro" id="IPR026092">
    <property type="entry name" value="RAI2/SOBP"/>
</dbReference>
<sequence length="560" mass="62960">MSSNSLSNTMSSDCLPSESLVSSNTVGFLGESSSGYDEDEESSENILCSWCQKMGPKMFTLRCTNGLKAFCSELCLTQCRRASFKKNKVCDWCKHVRHTVNYVDFQDGQQQLQFCSDKCLNQYKMNIFCRETQVHLNSLPTVYRSTSPSTSCPSHLHGLNRILDNNMTIKEIEDSLVNPEFRMKNLLIPNKQFPTSLITSTSSPSSGSISNGKSDSMANFRCSLIEKSIDNSTNKTTIENKDKVGKEEPSREYKPSVPKKSPTKSKVRRQMDPKNKCTTLVKVEEISESTKLRSCKNQRNTIGDENQNNEPSNIELGKDLQPKSVATSKITSNQSQEPIIDPSTSSANGSMPLLSRFTPNLLQNHANGFRTVYNNDSHISPFPDYLSQRLSNLPNRDGSLNSMGSFLNPLQLELLRHRTFNSPIRHSMFPLSSPVVANQPDQRPSIQSIYSQLPESHHFNSQPIPFNEQNNLTNARIQYSVPHPFLFPLPLPIPLPIPIPIDLASLFLKPTISTQDKEVQVNVYERSGFITLDSKITPDNDDQSAGFIKNKRFKRDIISI</sequence>
<reference evidence="2" key="2">
    <citation type="submission" date="2015-06" db="UniProtKB">
        <authorList>
            <consortium name="EnsemblMetazoa"/>
        </authorList>
    </citation>
    <scope>IDENTIFICATION</scope>
</reference>
<feature type="region of interest" description="Disordered" evidence="1">
    <location>
        <begin position="195"/>
        <end position="214"/>
    </location>
</feature>
<feature type="compositionally biased region" description="Low complexity" evidence="1">
    <location>
        <begin position="196"/>
        <end position="214"/>
    </location>
</feature>
<organism evidence="2 3">
    <name type="scientific">Tetranychus urticae</name>
    <name type="common">Two-spotted spider mite</name>
    <dbReference type="NCBI Taxonomy" id="32264"/>
    <lineage>
        <taxon>Eukaryota</taxon>
        <taxon>Metazoa</taxon>
        <taxon>Ecdysozoa</taxon>
        <taxon>Arthropoda</taxon>
        <taxon>Chelicerata</taxon>
        <taxon>Arachnida</taxon>
        <taxon>Acari</taxon>
        <taxon>Acariformes</taxon>
        <taxon>Trombidiformes</taxon>
        <taxon>Prostigmata</taxon>
        <taxon>Eleutherengona</taxon>
        <taxon>Raphignathae</taxon>
        <taxon>Tetranychoidea</taxon>
        <taxon>Tetranychidae</taxon>
        <taxon>Tetranychus</taxon>
    </lineage>
</organism>
<dbReference type="eggNOG" id="ENOG502QZ8A">
    <property type="taxonomic scope" value="Eukaryota"/>
</dbReference>
<name>T1KML7_TETUR</name>
<dbReference type="PANTHER" id="PTHR23186">
    <property type="entry name" value="RETINOIC ACID-INDUCED PROTEIN 2"/>
    <property type="match status" value="1"/>
</dbReference>
<keyword evidence="3" id="KW-1185">Reference proteome</keyword>
<dbReference type="EnsemblMetazoa" id="tetur15g02070.1">
    <property type="protein sequence ID" value="tetur15g02070.1"/>
    <property type="gene ID" value="tetur15g02070"/>
</dbReference>
<gene>
    <name evidence="2" type="primary">107365580</name>
</gene>
<dbReference type="Proteomes" id="UP000015104">
    <property type="component" value="Unassembled WGS sequence"/>
</dbReference>
<evidence type="ECO:0000313" key="2">
    <source>
        <dbReference type="EnsemblMetazoa" id="tetur15g02070.1"/>
    </source>
</evidence>
<dbReference type="GO" id="GO:0048513">
    <property type="term" value="P:animal organ development"/>
    <property type="evidence" value="ECO:0007669"/>
    <property type="project" value="TreeGrafter"/>
</dbReference>
<dbReference type="HOGENOM" id="CLU_486934_0_0_1"/>
<feature type="compositionally biased region" description="Basic and acidic residues" evidence="1">
    <location>
        <begin position="238"/>
        <end position="254"/>
    </location>
</feature>